<dbReference type="RefSeq" id="WP_281429133.1">
    <property type="nucleotide sequence ID" value="NZ_JAHKRM010000039.1"/>
</dbReference>
<accession>A0ABW4GTK0</accession>
<dbReference type="InterPro" id="IPR002347">
    <property type="entry name" value="SDR_fam"/>
</dbReference>
<comment type="caution">
    <text evidence="1">The sequence shown here is derived from an EMBL/GenBank/DDBJ whole genome shotgun (WGS) entry which is preliminary data.</text>
</comment>
<name>A0ABW4GTK0_9ACTN</name>
<sequence length="43" mass="4956">MPAGRWGRSEEVARLVRWLASDEPAWITGQVINSEGGFRRWVK</sequence>
<dbReference type="Proteomes" id="UP001597097">
    <property type="component" value="Unassembled WGS sequence"/>
</dbReference>
<protein>
    <submittedName>
        <fullName evidence="1">SDR family oxidoreductase</fullName>
    </submittedName>
</protein>
<organism evidence="1 2">
    <name type="scientific">Nonomuraea guangzhouensis</name>
    <dbReference type="NCBI Taxonomy" id="1291555"/>
    <lineage>
        <taxon>Bacteria</taxon>
        <taxon>Bacillati</taxon>
        <taxon>Actinomycetota</taxon>
        <taxon>Actinomycetes</taxon>
        <taxon>Streptosporangiales</taxon>
        <taxon>Streptosporangiaceae</taxon>
        <taxon>Nonomuraea</taxon>
    </lineage>
</organism>
<evidence type="ECO:0000313" key="2">
    <source>
        <dbReference type="Proteomes" id="UP001597097"/>
    </source>
</evidence>
<dbReference type="Pfam" id="PF13561">
    <property type="entry name" value="adh_short_C2"/>
    <property type="match status" value="1"/>
</dbReference>
<dbReference type="Gene3D" id="3.40.50.720">
    <property type="entry name" value="NAD(P)-binding Rossmann-like Domain"/>
    <property type="match status" value="1"/>
</dbReference>
<evidence type="ECO:0000313" key="1">
    <source>
        <dbReference type="EMBL" id="MFD1546015.1"/>
    </source>
</evidence>
<dbReference type="InterPro" id="IPR036291">
    <property type="entry name" value="NAD(P)-bd_dom_sf"/>
</dbReference>
<keyword evidence="2" id="KW-1185">Reference proteome</keyword>
<dbReference type="SUPFAM" id="SSF51735">
    <property type="entry name" value="NAD(P)-binding Rossmann-fold domains"/>
    <property type="match status" value="1"/>
</dbReference>
<gene>
    <name evidence="1" type="ORF">ACFSJ0_53875</name>
</gene>
<proteinExistence type="predicted"/>
<dbReference type="EMBL" id="JBHUCM010000053">
    <property type="protein sequence ID" value="MFD1546015.1"/>
    <property type="molecule type" value="Genomic_DNA"/>
</dbReference>
<reference evidence="2" key="1">
    <citation type="journal article" date="2019" name="Int. J. Syst. Evol. Microbiol.">
        <title>The Global Catalogue of Microorganisms (GCM) 10K type strain sequencing project: providing services to taxonomists for standard genome sequencing and annotation.</title>
        <authorList>
            <consortium name="The Broad Institute Genomics Platform"/>
            <consortium name="The Broad Institute Genome Sequencing Center for Infectious Disease"/>
            <person name="Wu L."/>
            <person name="Ma J."/>
        </authorList>
    </citation>
    <scope>NUCLEOTIDE SEQUENCE [LARGE SCALE GENOMIC DNA]</scope>
    <source>
        <strain evidence="2">CGMCC 1.15399</strain>
    </source>
</reference>